<sequence>MRAIPAKEPVPSSPAQEDKPQQPDLSHCRVIQNYYVCSVIDKTLKKLITEEMDDYEKLLTVYRHLVCEVSFFNEPLGTDLWRYRGDPKNIPSVYEARTLSPLLYGIGSCEDYASAFVTLCDRMGFEARYVPGLTYSIEGKLVPHAWAMVRLDGSWYHADPQLEDNIIKADRVLKYRYFLKGDKEMSAHHRWGTLVEQPSEYALALPQCPESYKATPPEVVVQAPRPNRERIAKQINSEKTVYAQNHAPLGELPQLTLPE</sequence>
<accession>A0A1G9UQG4</accession>
<dbReference type="STRING" id="258515.SAMN05192585_10289"/>
<dbReference type="SMART" id="SM00460">
    <property type="entry name" value="TGc"/>
    <property type="match status" value="1"/>
</dbReference>
<dbReference type="InterPro" id="IPR002931">
    <property type="entry name" value="Transglutaminase-like"/>
</dbReference>
<evidence type="ECO:0000313" key="4">
    <source>
        <dbReference type="Proteomes" id="UP000199182"/>
    </source>
</evidence>
<dbReference type="AlphaFoldDB" id="A0A1G9UQG4"/>
<dbReference type="Gene3D" id="3.10.620.30">
    <property type="match status" value="1"/>
</dbReference>
<feature type="region of interest" description="Disordered" evidence="1">
    <location>
        <begin position="1"/>
        <end position="24"/>
    </location>
</feature>
<dbReference type="SUPFAM" id="SSF54001">
    <property type="entry name" value="Cysteine proteinases"/>
    <property type="match status" value="1"/>
</dbReference>
<evidence type="ECO:0000313" key="3">
    <source>
        <dbReference type="EMBL" id="SDM62103.1"/>
    </source>
</evidence>
<proteinExistence type="predicted"/>
<dbReference type="Proteomes" id="UP000199182">
    <property type="component" value="Unassembled WGS sequence"/>
</dbReference>
<dbReference type="EMBL" id="FNID01000002">
    <property type="protein sequence ID" value="SDM62103.1"/>
    <property type="molecule type" value="Genomic_DNA"/>
</dbReference>
<feature type="domain" description="Transglutaminase-like" evidence="2">
    <location>
        <begin position="101"/>
        <end position="162"/>
    </location>
</feature>
<reference evidence="3 4" key="1">
    <citation type="submission" date="2016-10" db="EMBL/GenBank/DDBJ databases">
        <authorList>
            <person name="de Groot N.N."/>
        </authorList>
    </citation>
    <scope>NUCLEOTIDE SEQUENCE [LARGE SCALE GENOMIC DNA]</scope>
    <source>
        <strain evidence="3 4">CGMCC 1.5012</strain>
    </source>
</reference>
<dbReference type="InterPro" id="IPR038765">
    <property type="entry name" value="Papain-like_cys_pep_sf"/>
</dbReference>
<evidence type="ECO:0000259" key="2">
    <source>
        <dbReference type="SMART" id="SM00460"/>
    </source>
</evidence>
<evidence type="ECO:0000256" key="1">
    <source>
        <dbReference type="SAM" id="MobiDB-lite"/>
    </source>
</evidence>
<gene>
    <name evidence="3" type="ORF">SAMN05192585_10289</name>
</gene>
<keyword evidence="4" id="KW-1185">Reference proteome</keyword>
<protein>
    <submittedName>
        <fullName evidence="3">Transglutaminase-like superfamily protein</fullName>
    </submittedName>
</protein>
<dbReference type="RefSeq" id="WP_162840270.1">
    <property type="nucleotide sequence ID" value="NZ_FNID01000002.1"/>
</dbReference>
<organism evidence="3 4">
    <name type="scientific">Acetanaerobacterium elongatum</name>
    <dbReference type="NCBI Taxonomy" id="258515"/>
    <lineage>
        <taxon>Bacteria</taxon>
        <taxon>Bacillati</taxon>
        <taxon>Bacillota</taxon>
        <taxon>Clostridia</taxon>
        <taxon>Eubacteriales</taxon>
        <taxon>Oscillospiraceae</taxon>
        <taxon>Acetanaerobacterium</taxon>
    </lineage>
</organism>
<name>A0A1G9UQG4_9FIRM</name>
<dbReference type="Pfam" id="PF01841">
    <property type="entry name" value="Transglut_core"/>
    <property type="match status" value="1"/>
</dbReference>